<keyword evidence="3" id="KW-1185">Reference proteome</keyword>
<dbReference type="Pfam" id="PF10685">
    <property type="entry name" value="KGG"/>
    <property type="match status" value="1"/>
</dbReference>
<dbReference type="Proteomes" id="UP001150904">
    <property type="component" value="Unassembled WGS sequence"/>
</dbReference>
<comment type="caution">
    <text evidence="2">The sequence shown here is derived from an EMBL/GenBank/DDBJ whole genome shotgun (WGS) entry which is preliminary data.</text>
</comment>
<name>A0A9W9M6H3_9EURO</name>
<reference evidence="2" key="2">
    <citation type="journal article" date="2023" name="IMA Fungus">
        <title>Comparative genomic study of the Penicillium genus elucidates a diverse pangenome and 15 lateral gene transfer events.</title>
        <authorList>
            <person name="Petersen C."/>
            <person name="Sorensen T."/>
            <person name="Nielsen M.R."/>
            <person name="Sondergaard T.E."/>
            <person name="Sorensen J.L."/>
            <person name="Fitzpatrick D.A."/>
            <person name="Frisvad J.C."/>
            <person name="Nielsen K.L."/>
        </authorList>
    </citation>
    <scope>NUCLEOTIDE SEQUENCE</scope>
    <source>
        <strain evidence="2">IBT 15544</strain>
    </source>
</reference>
<evidence type="ECO:0000313" key="2">
    <source>
        <dbReference type="EMBL" id="KAJ5191516.1"/>
    </source>
</evidence>
<feature type="non-terminal residue" evidence="2">
    <location>
        <position position="1"/>
    </location>
</feature>
<feature type="compositionally biased region" description="Basic and acidic residues" evidence="1">
    <location>
        <begin position="48"/>
        <end position="57"/>
    </location>
</feature>
<dbReference type="OrthoDB" id="2137750at2759"/>
<dbReference type="GeneID" id="83184858"/>
<evidence type="ECO:0000256" key="1">
    <source>
        <dbReference type="SAM" id="MobiDB-lite"/>
    </source>
</evidence>
<feature type="region of interest" description="Disordered" evidence="1">
    <location>
        <begin position="82"/>
        <end position="108"/>
    </location>
</feature>
<evidence type="ECO:0008006" key="4">
    <source>
        <dbReference type="Google" id="ProtNLM"/>
    </source>
</evidence>
<organism evidence="2 3">
    <name type="scientific">Penicillium cinerascens</name>
    <dbReference type="NCBI Taxonomy" id="70096"/>
    <lineage>
        <taxon>Eukaryota</taxon>
        <taxon>Fungi</taxon>
        <taxon>Dikarya</taxon>
        <taxon>Ascomycota</taxon>
        <taxon>Pezizomycotina</taxon>
        <taxon>Eurotiomycetes</taxon>
        <taxon>Eurotiomycetidae</taxon>
        <taxon>Eurotiales</taxon>
        <taxon>Aspergillaceae</taxon>
        <taxon>Penicillium</taxon>
    </lineage>
</organism>
<gene>
    <name evidence="2" type="ORF">N7498_010501</name>
</gene>
<sequence length="108" mass="11400">YGPVIATAAYGHHPNRGNFANRSREGLSAIGHRGGKKGGKARGTGGFHDMDPKKQREISSNGGRATKKVAADMEEAVDELKARPTLFGGPSEEPSVVPPGYPEWKTGS</sequence>
<reference evidence="2" key="1">
    <citation type="submission" date="2022-12" db="EMBL/GenBank/DDBJ databases">
        <authorList>
            <person name="Petersen C."/>
        </authorList>
    </citation>
    <scope>NUCLEOTIDE SEQUENCE</scope>
    <source>
        <strain evidence="2">IBT 15544</strain>
    </source>
</reference>
<protein>
    <recommendedName>
        <fullName evidence="4">Conidiation-specific protein Con-10</fullName>
    </recommendedName>
</protein>
<feature type="region of interest" description="Disordered" evidence="1">
    <location>
        <begin position="29"/>
        <end position="70"/>
    </location>
</feature>
<accession>A0A9W9M6H3</accession>
<dbReference type="InterPro" id="IPR019626">
    <property type="entry name" value="Stress-induced_KGG_rpt"/>
</dbReference>
<dbReference type="AlphaFoldDB" id="A0A9W9M6H3"/>
<proteinExistence type="predicted"/>
<dbReference type="EMBL" id="JAPQKR010000016">
    <property type="protein sequence ID" value="KAJ5191516.1"/>
    <property type="molecule type" value="Genomic_DNA"/>
</dbReference>
<evidence type="ECO:0000313" key="3">
    <source>
        <dbReference type="Proteomes" id="UP001150904"/>
    </source>
</evidence>
<dbReference type="RefSeq" id="XP_058304456.1">
    <property type="nucleotide sequence ID" value="XM_058457557.1"/>
</dbReference>